<protein>
    <submittedName>
        <fullName evidence="2">Uncharacterized protein</fullName>
    </submittedName>
</protein>
<organism evidence="2">
    <name type="scientific">uncultured Caudovirales phage</name>
    <dbReference type="NCBI Taxonomy" id="2100421"/>
    <lineage>
        <taxon>Viruses</taxon>
        <taxon>Duplodnaviria</taxon>
        <taxon>Heunggongvirae</taxon>
        <taxon>Uroviricota</taxon>
        <taxon>Caudoviricetes</taxon>
        <taxon>Peduoviridae</taxon>
        <taxon>Maltschvirus</taxon>
        <taxon>Maltschvirus maltsch</taxon>
    </lineage>
</organism>
<reference evidence="2" key="1">
    <citation type="submission" date="2020-04" db="EMBL/GenBank/DDBJ databases">
        <authorList>
            <person name="Chiriac C."/>
            <person name="Salcher M."/>
            <person name="Ghai R."/>
            <person name="Kavagutti S V."/>
        </authorList>
    </citation>
    <scope>NUCLEOTIDE SEQUENCE</scope>
</reference>
<feature type="region of interest" description="Disordered" evidence="1">
    <location>
        <begin position="130"/>
        <end position="152"/>
    </location>
</feature>
<evidence type="ECO:0000313" key="2">
    <source>
        <dbReference type="EMBL" id="CAB4123061.1"/>
    </source>
</evidence>
<gene>
    <name evidence="2" type="ORF">UFOVP29_220</name>
</gene>
<name>A0A6J5KMN7_9CAUD</name>
<evidence type="ECO:0000256" key="1">
    <source>
        <dbReference type="SAM" id="MobiDB-lite"/>
    </source>
</evidence>
<accession>A0A6J5KMN7</accession>
<proteinExistence type="predicted"/>
<feature type="compositionally biased region" description="Low complexity" evidence="1">
    <location>
        <begin position="134"/>
        <end position="152"/>
    </location>
</feature>
<sequence length="152" mass="15886">MTSLKDYLPADLQPVVTVTESVEGVIGMTALNPINRMLQLAGVLPIEESQELAEADAAGTINQLVTVATNLPQYKGNAEAARFYTIGSLLSAISQNIQANPPQTTTGQSKSQELSVLAAMGADLIKTSQTMMKPQTASPAQASAQPATQAQT</sequence>
<dbReference type="EMBL" id="LR796167">
    <property type="protein sequence ID" value="CAB4123061.1"/>
    <property type="molecule type" value="Genomic_DNA"/>
</dbReference>